<dbReference type="EMBL" id="JAPWIE010000001">
    <property type="protein sequence ID" value="MCZ4549233.1"/>
    <property type="molecule type" value="Genomic_DNA"/>
</dbReference>
<accession>A0ABT4MQF8</accession>
<keyword evidence="3" id="KW-1185">Reference proteome</keyword>
<organism evidence="2 3">
    <name type="scientific">Gordonia rubripertincta</name>
    <name type="common">Rhodococcus corallinus</name>
    <dbReference type="NCBI Taxonomy" id="36822"/>
    <lineage>
        <taxon>Bacteria</taxon>
        <taxon>Bacillati</taxon>
        <taxon>Actinomycetota</taxon>
        <taxon>Actinomycetes</taxon>
        <taxon>Mycobacteriales</taxon>
        <taxon>Gordoniaceae</taxon>
        <taxon>Gordonia</taxon>
    </lineage>
</organism>
<proteinExistence type="predicted"/>
<evidence type="ECO:0000256" key="1">
    <source>
        <dbReference type="SAM" id="MobiDB-lite"/>
    </source>
</evidence>
<reference evidence="2" key="1">
    <citation type="submission" date="2022-12" db="EMBL/GenBank/DDBJ databases">
        <authorList>
            <person name="Krivoruchko A.V."/>
            <person name="Elkin A."/>
        </authorList>
    </citation>
    <scope>NUCLEOTIDE SEQUENCE</scope>
    <source>
        <strain evidence="2">IEGM 1388</strain>
    </source>
</reference>
<feature type="region of interest" description="Disordered" evidence="1">
    <location>
        <begin position="1"/>
        <end position="25"/>
    </location>
</feature>
<dbReference type="RefSeq" id="WP_301569720.1">
    <property type="nucleotide sequence ID" value="NZ_JAPWIE010000001.1"/>
</dbReference>
<comment type="caution">
    <text evidence="2">The sequence shown here is derived from an EMBL/GenBank/DDBJ whole genome shotgun (WGS) entry which is preliminary data.</text>
</comment>
<protein>
    <submittedName>
        <fullName evidence="2">Uncharacterized protein</fullName>
    </submittedName>
</protein>
<evidence type="ECO:0000313" key="3">
    <source>
        <dbReference type="Proteomes" id="UP001067235"/>
    </source>
</evidence>
<gene>
    <name evidence="2" type="ORF">O4213_04520</name>
</gene>
<dbReference type="Proteomes" id="UP001067235">
    <property type="component" value="Unassembled WGS sequence"/>
</dbReference>
<name>A0ABT4MQF8_GORRU</name>
<sequence>MTNDEHHSNPPSLAPYQSAPEGAVSARPAIRTGAQDLWVRQLGLRPSAGVNLDPAVLRPFSLVALGLTRLDRRHTQALPLPVVSRLAIDMTDPHALSITYLEHPDDAETPLVHTQFADEHPADWITALTRQQHLLLTVSAYGPPLNPATAATATRALGDAWAGIIACSPDCAHRSDVSRPPVCVRHRLTDRRQRLAGNHTVDS</sequence>
<evidence type="ECO:0000313" key="2">
    <source>
        <dbReference type="EMBL" id="MCZ4549233.1"/>
    </source>
</evidence>